<dbReference type="Gene3D" id="1.20.1250.20">
    <property type="entry name" value="MFS general substrate transporter like domains"/>
    <property type="match status" value="2"/>
</dbReference>
<dbReference type="Pfam" id="PF07690">
    <property type="entry name" value="MFS_1"/>
    <property type="match status" value="1"/>
</dbReference>
<feature type="transmembrane region" description="Helical" evidence="6">
    <location>
        <begin position="84"/>
        <end position="104"/>
    </location>
</feature>
<feature type="transmembrane region" description="Helical" evidence="6">
    <location>
        <begin position="110"/>
        <end position="133"/>
    </location>
</feature>
<dbReference type="InterPro" id="IPR020846">
    <property type="entry name" value="MFS_dom"/>
</dbReference>
<feature type="transmembrane region" description="Helical" evidence="6">
    <location>
        <begin position="57"/>
        <end position="77"/>
    </location>
</feature>
<evidence type="ECO:0000313" key="8">
    <source>
        <dbReference type="EMBL" id="SVA41914.1"/>
    </source>
</evidence>
<evidence type="ECO:0000256" key="1">
    <source>
        <dbReference type="ARBA" id="ARBA00004141"/>
    </source>
</evidence>
<evidence type="ECO:0000259" key="7">
    <source>
        <dbReference type="PROSITE" id="PS50850"/>
    </source>
</evidence>
<evidence type="ECO:0000256" key="2">
    <source>
        <dbReference type="ARBA" id="ARBA00022448"/>
    </source>
</evidence>
<organism evidence="8">
    <name type="scientific">marine metagenome</name>
    <dbReference type="NCBI Taxonomy" id="408172"/>
    <lineage>
        <taxon>unclassified sequences</taxon>
        <taxon>metagenomes</taxon>
        <taxon>ecological metagenomes</taxon>
    </lineage>
</organism>
<keyword evidence="4 6" id="KW-1133">Transmembrane helix</keyword>
<accession>A0A381VNV9</accession>
<feature type="transmembrane region" description="Helical" evidence="6">
    <location>
        <begin position="187"/>
        <end position="208"/>
    </location>
</feature>
<proteinExistence type="predicted"/>
<keyword evidence="2" id="KW-0813">Transport</keyword>
<dbReference type="InterPro" id="IPR011701">
    <property type="entry name" value="MFS"/>
</dbReference>
<evidence type="ECO:0000256" key="5">
    <source>
        <dbReference type="ARBA" id="ARBA00023136"/>
    </source>
</evidence>
<feature type="transmembrane region" description="Helical" evidence="6">
    <location>
        <begin position="145"/>
        <end position="167"/>
    </location>
</feature>
<evidence type="ECO:0000256" key="6">
    <source>
        <dbReference type="SAM" id="Phobius"/>
    </source>
</evidence>
<dbReference type="AlphaFoldDB" id="A0A381VNV9"/>
<feature type="transmembrane region" description="Helical" evidence="6">
    <location>
        <begin position="239"/>
        <end position="261"/>
    </location>
</feature>
<name>A0A381VNV9_9ZZZZ</name>
<comment type="subcellular location">
    <subcellularLocation>
        <location evidence="1">Membrane</location>
        <topology evidence="1">Multi-pass membrane protein</topology>
    </subcellularLocation>
</comment>
<dbReference type="SUPFAM" id="SSF103473">
    <property type="entry name" value="MFS general substrate transporter"/>
    <property type="match status" value="1"/>
</dbReference>
<feature type="transmembrane region" description="Helical" evidence="6">
    <location>
        <begin position="373"/>
        <end position="395"/>
    </location>
</feature>
<dbReference type="EMBL" id="UINC01009344">
    <property type="protein sequence ID" value="SVA41914.1"/>
    <property type="molecule type" value="Genomic_DNA"/>
</dbReference>
<sequence length="441" mass="48176">MQETTIKDDRYLKSSAWFTVGLLTIAYMFSFIDRYILGLLIEPIKADLNLSDTQIGLLLGPAFAFFYATMGLPLGYMADRIKRISIVSIGIFIWSLATVASGFAQKFTHLFIARMTVGIGEATLSPCALSIINDSFPENKRGRPIGFYTMGMSLGPAAAYLAGAAVLTWTKTTDLVALPIVGELAPWQLAFIVVGVPGLLLALFINMLKEPKRPLDHNPSSNLKEGLSDALNYFTTRRWVFASFILPACVMTIIAYSHAWLPAMFERTWGMEASKYAFINGILLLAFGPISNNGAGWMCDYLAKKGYEDGGLRVLILGVVILLPTAILAPLMPTPTLCLILYTFNSIGTAFTSSSALITLLKVVPANLKGISVAFYLMCISLAGLLIGPTAIGLLNDNVFGEAGVRYSMSVVPLIFGLPVLILIPYMRKFYLKEVREIKAR</sequence>
<evidence type="ECO:0000256" key="3">
    <source>
        <dbReference type="ARBA" id="ARBA00022692"/>
    </source>
</evidence>
<keyword evidence="5 6" id="KW-0472">Membrane</keyword>
<protein>
    <recommendedName>
        <fullName evidence="7">Major facilitator superfamily (MFS) profile domain-containing protein</fullName>
    </recommendedName>
</protein>
<dbReference type="PROSITE" id="PS50850">
    <property type="entry name" value="MFS"/>
    <property type="match status" value="1"/>
</dbReference>
<feature type="transmembrane region" description="Helical" evidence="6">
    <location>
        <begin position="273"/>
        <end position="291"/>
    </location>
</feature>
<feature type="transmembrane region" description="Helical" evidence="6">
    <location>
        <begin position="407"/>
        <end position="426"/>
    </location>
</feature>
<dbReference type="GO" id="GO:0022857">
    <property type="term" value="F:transmembrane transporter activity"/>
    <property type="evidence" value="ECO:0007669"/>
    <property type="project" value="InterPro"/>
</dbReference>
<evidence type="ECO:0000256" key="4">
    <source>
        <dbReference type="ARBA" id="ARBA00022989"/>
    </source>
</evidence>
<dbReference type="InterPro" id="IPR036259">
    <property type="entry name" value="MFS_trans_sf"/>
</dbReference>
<keyword evidence="3 6" id="KW-0812">Transmembrane</keyword>
<dbReference type="PANTHER" id="PTHR23505:SF79">
    <property type="entry name" value="PROTEIN SPINSTER"/>
    <property type="match status" value="1"/>
</dbReference>
<dbReference type="GO" id="GO:0016020">
    <property type="term" value="C:membrane"/>
    <property type="evidence" value="ECO:0007669"/>
    <property type="project" value="UniProtKB-SubCell"/>
</dbReference>
<feature type="transmembrane region" description="Helical" evidence="6">
    <location>
        <begin position="339"/>
        <end position="361"/>
    </location>
</feature>
<dbReference type="PANTHER" id="PTHR23505">
    <property type="entry name" value="SPINSTER"/>
    <property type="match status" value="1"/>
</dbReference>
<feature type="transmembrane region" description="Helical" evidence="6">
    <location>
        <begin position="16"/>
        <end position="37"/>
    </location>
</feature>
<gene>
    <name evidence="8" type="ORF">METZ01_LOCUS94768</name>
</gene>
<feature type="domain" description="Major facilitator superfamily (MFS) profile" evidence="7">
    <location>
        <begin position="19"/>
        <end position="428"/>
    </location>
</feature>
<feature type="transmembrane region" description="Helical" evidence="6">
    <location>
        <begin position="312"/>
        <end position="333"/>
    </location>
</feature>
<reference evidence="8" key="1">
    <citation type="submission" date="2018-05" db="EMBL/GenBank/DDBJ databases">
        <authorList>
            <person name="Lanie J.A."/>
            <person name="Ng W.-L."/>
            <person name="Kazmierczak K.M."/>
            <person name="Andrzejewski T.M."/>
            <person name="Davidsen T.M."/>
            <person name="Wayne K.J."/>
            <person name="Tettelin H."/>
            <person name="Glass J.I."/>
            <person name="Rusch D."/>
            <person name="Podicherti R."/>
            <person name="Tsui H.-C.T."/>
            <person name="Winkler M.E."/>
        </authorList>
    </citation>
    <scope>NUCLEOTIDE SEQUENCE</scope>
</reference>
<dbReference type="InterPro" id="IPR044770">
    <property type="entry name" value="MFS_spinster-like"/>
</dbReference>